<reference evidence="4" key="1">
    <citation type="submission" date="2019-04" db="EMBL/GenBank/DDBJ databases">
        <title>Nocardioides xinjiangensis sp. nov.</title>
        <authorList>
            <person name="Liu S."/>
        </authorList>
    </citation>
    <scope>NUCLEOTIDE SEQUENCE [LARGE SCALE GENOMIC DNA]</scope>
    <source>
        <strain evidence="4">18</strain>
    </source>
</reference>
<dbReference type="EMBL" id="STGY01000047">
    <property type="protein sequence ID" value="THV41273.1"/>
    <property type="molecule type" value="Genomic_DNA"/>
</dbReference>
<name>A0A4S8Q9Y1_9ACTN</name>
<dbReference type="Proteomes" id="UP000308760">
    <property type="component" value="Unassembled WGS sequence"/>
</dbReference>
<evidence type="ECO:0000259" key="2">
    <source>
        <dbReference type="Pfam" id="PF01636"/>
    </source>
</evidence>
<dbReference type="Pfam" id="PF01636">
    <property type="entry name" value="APH"/>
    <property type="match status" value="1"/>
</dbReference>
<reference evidence="3 4" key="2">
    <citation type="submission" date="2019-05" db="EMBL/GenBank/DDBJ databases">
        <title>Glycomyces buryatensis sp. nov.</title>
        <authorList>
            <person name="Nikitina E."/>
        </authorList>
    </citation>
    <scope>NUCLEOTIDE SEQUENCE [LARGE SCALE GENOMIC DNA]</scope>
    <source>
        <strain evidence="3 4">18</strain>
    </source>
</reference>
<dbReference type="AlphaFoldDB" id="A0A4S8Q9Y1"/>
<protein>
    <submittedName>
        <fullName evidence="3">Aminoglycoside phosphotransferase family protein</fullName>
    </submittedName>
</protein>
<proteinExistence type="predicted"/>
<keyword evidence="3" id="KW-0808">Transferase</keyword>
<evidence type="ECO:0000313" key="3">
    <source>
        <dbReference type="EMBL" id="THV41273.1"/>
    </source>
</evidence>
<dbReference type="InterPro" id="IPR002575">
    <property type="entry name" value="Aminoglycoside_PTrfase"/>
</dbReference>
<feature type="domain" description="Aminoglycoside phosphotransferase" evidence="2">
    <location>
        <begin position="133"/>
        <end position="179"/>
    </location>
</feature>
<evidence type="ECO:0000313" key="4">
    <source>
        <dbReference type="Proteomes" id="UP000308760"/>
    </source>
</evidence>
<dbReference type="Gene3D" id="3.90.1200.10">
    <property type="match status" value="1"/>
</dbReference>
<dbReference type="RefSeq" id="WP_136534905.1">
    <property type="nucleotide sequence ID" value="NZ_STGY01000047.1"/>
</dbReference>
<keyword evidence="4" id="KW-1185">Reference proteome</keyword>
<dbReference type="InterPro" id="IPR011009">
    <property type="entry name" value="Kinase-like_dom_sf"/>
</dbReference>
<dbReference type="OrthoDB" id="236897at2"/>
<sequence length="290" mass="31180">MSSRRETHASQSGAANDAADLTGDHATAADAVPLTGGRMAAGITRVGDTVRRPVSASSDFMAALLRLLERQHFGGAPRYLGRVDGADVLSFIPGDIPAKFQSWSDEQVQSAASLLRSMHDATRGSALAGRLDVVCHHDPGPNNVVFQNDAPTAFIDFAEAAPGSRLEDVGYLAWTWSISSKQSLPLPRQAEQTRLIADAYGLETAERLALIDCVLERQARNVRFWAEFQTKPHTAPAAPDQIAERIAWSRRELAFVSMHRDVFDQALGDDPPSGPASNARPAPWAGCADA</sequence>
<dbReference type="SUPFAM" id="SSF56112">
    <property type="entry name" value="Protein kinase-like (PK-like)"/>
    <property type="match status" value="1"/>
</dbReference>
<feature type="region of interest" description="Disordered" evidence="1">
    <location>
        <begin position="1"/>
        <end position="22"/>
    </location>
</feature>
<feature type="region of interest" description="Disordered" evidence="1">
    <location>
        <begin position="266"/>
        <end position="290"/>
    </location>
</feature>
<organism evidence="3 4">
    <name type="scientific">Glycomyces buryatensis</name>
    <dbReference type="NCBI Taxonomy" id="2570927"/>
    <lineage>
        <taxon>Bacteria</taxon>
        <taxon>Bacillati</taxon>
        <taxon>Actinomycetota</taxon>
        <taxon>Actinomycetes</taxon>
        <taxon>Glycomycetales</taxon>
        <taxon>Glycomycetaceae</taxon>
        <taxon>Glycomyces</taxon>
    </lineage>
</organism>
<dbReference type="GO" id="GO:0016740">
    <property type="term" value="F:transferase activity"/>
    <property type="evidence" value="ECO:0007669"/>
    <property type="project" value="UniProtKB-KW"/>
</dbReference>
<comment type="caution">
    <text evidence="3">The sequence shown here is derived from an EMBL/GenBank/DDBJ whole genome shotgun (WGS) entry which is preliminary data.</text>
</comment>
<accession>A0A4S8Q9Y1</accession>
<gene>
    <name evidence="3" type="ORF">FAB82_12700</name>
</gene>
<evidence type="ECO:0000256" key="1">
    <source>
        <dbReference type="SAM" id="MobiDB-lite"/>
    </source>
</evidence>